<dbReference type="InterPro" id="IPR050229">
    <property type="entry name" value="GlpE_sulfurtransferase"/>
</dbReference>
<dbReference type="Proteomes" id="UP000217083">
    <property type="component" value="Unassembled WGS sequence"/>
</dbReference>
<dbReference type="Gene3D" id="3.40.250.10">
    <property type="entry name" value="Rhodanese-like domain"/>
    <property type="match status" value="1"/>
</dbReference>
<comment type="caution">
    <text evidence="2">The sequence shown here is derived from an EMBL/GenBank/DDBJ whole genome shotgun (WGS) entry which is preliminary data.</text>
</comment>
<evidence type="ECO:0000259" key="1">
    <source>
        <dbReference type="PROSITE" id="PS50206"/>
    </source>
</evidence>
<dbReference type="InterPro" id="IPR036873">
    <property type="entry name" value="Rhodanese-like_dom_sf"/>
</dbReference>
<dbReference type="SUPFAM" id="SSF52821">
    <property type="entry name" value="Rhodanese/Cell cycle control phosphatase"/>
    <property type="match status" value="1"/>
</dbReference>
<keyword evidence="3" id="KW-1185">Reference proteome</keyword>
<sequence>MNGCQSVDHENDIPGTTIAQINTDELASIMQGTNDNTIFIDVREPYEFEEGHINDMINMPLSSLEDNYEELPLDSEIVIICRSGNRSMKAANMLKKYGYTKLINVQGGISNWNGKLVK</sequence>
<dbReference type="PANTHER" id="PTHR43031">
    <property type="entry name" value="FAD-DEPENDENT OXIDOREDUCTASE"/>
    <property type="match status" value="1"/>
</dbReference>
<name>A0A263C011_9BACI</name>
<proteinExistence type="predicted"/>
<dbReference type="SMART" id="SM00450">
    <property type="entry name" value="RHOD"/>
    <property type="match status" value="1"/>
</dbReference>
<dbReference type="PANTHER" id="PTHR43031:SF1">
    <property type="entry name" value="PYRIDINE NUCLEOTIDE-DISULPHIDE OXIDOREDUCTASE"/>
    <property type="match status" value="1"/>
</dbReference>
<evidence type="ECO:0000313" key="3">
    <source>
        <dbReference type="Proteomes" id="UP000217083"/>
    </source>
</evidence>
<evidence type="ECO:0000313" key="2">
    <source>
        <dbReference type="EMBL" id="OZM58726.1"/>
    </source>
</evidence>
<reference evidence="3" key="1">
    <citation type="submission" date="2017-08" db="EMBL/GenBank/DDBJ databases">
        <authorList>
            <person name="Huang Z."/>
        </authorList>
    </citation>
    <scope>NUCLEOTIDE SEQUENCE [LARGE SCALE GENOMIC DNA]</scope>
    <source>
        <strain evidence="3">SA5d-4</strain>
    </source>
</reference>
<organism evidence="2 3">
    <name type="scientific">Lottiidibacillus patelloidae</name>
    <dbReference type="NCBI Taxonomy" id="2670334"/>
    <lineage>
        <taxon>Bacteria</taxon>
        <taxon>Bacillati</taxon>
        <taxon>Bacillota</taxon>
        <taxon>Bacilli</taxon>
        <taxon>Bacillales</taxon>
        <taxon>Bacillaceae</taxon>
        <taxon>Lottiidibacillus</taxon>
    </lineage>
</organism>
<dbReference type="InterPro" id="IPR001763">
    <property type="entry name" value="Rhodanese-like_dom"/>
</dbReference>
<gene>
    <name evidence="2" type="ORF">CIB95_00265</name>
</gene>
<accession>A0A263C011</accession>
<dbReference type="AlphaFoldDB" id="A0A263C011"/>
<dbReference type="CDD" id="cd00158">
    <property type="entry name" value="RHOD"/>
    <property type="match status" value="1"/>
</dbReference>
<dbReference type="Pfam" id="PF00581">
    <property type="entry name" value="Rhodanese"/>
    <property type="match status" value="1"/>
</dbReference>
<protein>
    <recommendedName>
        <fullName evidence="1">Rhodanese domain-containing protein</fullName>
    </recommendedName>
</protein>
<dbReference type="EMBL" id="NPIA01000001">
    <property type="protein sequence ID" value="OZM58726.1"/>
    <property type="molecule type" value="Genomic_DNA"/>
</dbReference>
<dbReference type="PROSITE" id="PS50206">
    <property type="entry name" value="RHODANESE_3"/>
    <property type="match status" value="1"/>
</dbReference>
<feature type="domain" description="Rhodanese" evidence="1">
    <location>
        <begin position="33"/>
        <end position="118"/>
    </location>
</feature>
<reference evidence="2 3" key="2">
    <citation type="submission" date="2017-09" db="EMBL/GenBank/DDBJ databases">
        <title>Bacillus patelloidae sp. nov., isolated from the intestinal tract of a marine limpet.</title>
        <authorList>
            <person name="Liu R."/>
            <person name="Dong C."/>
            <person name="Shao Z."/>
        </authorList>
    </citation>
    <scope>NUCLEOTIDE SEQUENCE [LARGE SCALE GENOMIC DNA]</scope>
    <source>
        <strain evidence="2 3">SA5d-4</strain>
    </source>
</reference>